<feature type="region of interest" description="Disordered" evidence="1">
    <location>
        <begin position="123"/>
        <end position="213"/>
    </location>
</feature>
<feature type="compositionally biased region" description="Low complexity" evidence="1">
    <location>
        <begin position="137"/>
        <end position="152"/>
    </location>
</feature>
<accession>A0ABQ9WD71</accession>
<evidence type="ECO:0000313" key="2">
    <source>
        <dbReference type="EMBL" id="KAK2119425.1"/>
    </source>
</evidence>
<gene>
    <name evidence="2" type="ORF">P7K49_000811</name>
</gene>
<proteinExistence type="predicted"/>
<reference evidence="2 3" key="1">
    <citation type="submission" date="2023-05" db="EMBL/GenBank/DDBJ databases">
        <title>B98-5 Cell Line De Novo Hybrid Assembly: An Optical Mapping Approach.</title>
        <authorList>
            <person name="Kananen K."/>
            <person name="Auerbach J.A."/>
            <person name="Kautto E."/>
            <person name="Blachly J.S."/>
        </authorList>
    </citation>
    <scope>NUCLEOTIDE SEQUENCE [LARGE SCALE GENOMIC DNA]</scope>
    <source>
        <strain evidence="2">B95-8</strain>
        <tissue evidence="2">Cell line</tissue>
    </source>
</reference>
<organism evidence="2 3">
    <name type="scientific">Saguinus oedipus</name>
    <name type="common">Cotton-top tamarin</name>
    <name type="synonym">Oedipomidas oedipus</name>
    <dbReference type="NCBI Taxonomy" id="9490"/>
    <lineage>
        <taxon>Eukaryota</taxon>
        <taxon>Metazoa</taxon>
        <taxon>Chordata</taxon>
        <taxon>Craniata</taxon>
        <taxon>Vertebrata</taxon>
        <taxon>Euteleostomi</taxon>
        <taxon>Mammalia</taxon>
        <taxon>Eutheria</taxon>
        <taxon>Euarchontoglires</taxon>
        <taxon>Primates</taxon>
        <taxon>Haplorrhini</taxon>
        <taxon>Platyrrhini</taxon>
        <taxon>Cebidae</taxon>
        <taxon>Callitrichinae</taxon>
        <taxon>Saguinus</taxon>
    </lineage>
</organism>
<evidence type="ECO:0000256" key="1">
    <source>
        <dbReference type="SAM" id="MobiDB-lite"/>
    </source>
</evidence>
<name>A0ABQ9WD71_SAGOE</name>
<comment type="caution">
    <text evidence="2">The sequence shown here is derived from an EMBL/GenBank/DDBJ whole genome shotgun (WGS) entry which is preliminary data.</text>
</comment>
<keyword evidence="3" id="KW-1185">Reference proteome</keyword>
<evidence type="ECO:0000313" key="3">
    <source>
        <dbReference type="Proteomes" id="UP001266305"/>
    </source>
</evidence>
<protein>
    <submittedName>
        <fullName evidence="2">Uncharacterized protein</fullName>
    </submittedName>
</protein>
<sequence length="273" mass="28138">MVSPGGAQSACGLSGRRACLPRDAVLAPEAIVRQLRPEPPAGDAGRRLPRRPVSPSALAGPLSLVYPGSALRASWRAREIELLLGALLLGALLRQALAPPAACWAHWPGSRCTAPARAAAATTDYSGSASHMRKASRPGPSTSTPRSPRGCRATTGADCPAAATGGLGAPSKAAVQPPAHPRRLTAKQAPPRCRPPAAPTLTPPGRPASTDRASPPLNAALLLTLGHLHLLMTILHPLRDQLRTLNQHVEKLRGAFCKTVSLALGFVLGSAAA</sequence>
<dbReference type="EMBL" id="JASSZA010000001">
    <property type="protein sequence ID" value="KAK2119425.1"/>
    <property type="molecule type" value="Genomic_DNA"/>
</dbReference>
<feature type="compositionally biased region" description="Pro residues" evidence="1">
    <location>
        <begin position="192"/>
        <end position="206"/>
    </location>
</feature>
<dbReference type="Proteomes" id="UP001266305">
    <property type="component" value="Unassembled WGS sequence"/>
</dbReference>